<keyword evidence="7" id="KW-1185">Reference proteome</keyword>
<evidence type="ECO:0000313" key="7">
    <source>
        <dbReference type="Proteomes" id="UP000078572"/>
    </source>
</evidence>
<proteinExistence type="predicted"/>
<accession>A0A191ZUD6</accession>
<protein>
    <submittedName>
        <fullName evidence="6">ABC transporter permease</fullName>
    </submittedName>
</protein>
<dbReference type="Pfam" id="PF02653">
    <property type="entry name" value="BPD_transp_2"/>
    <property type="match status" value="1"/>
</dbReference>
<dbReference type="GeneID" id="61525195"/>
<dbReference type="AlphaFoldDB" id="A0A191ZUD6"/>
<dbReference type="CDD" id="cd06581">
    <property type="entry name" value="TM_PBP1_LivM_like"/>
    <property type="match status" value="1"/>
</dbReference>
<keyword evidence="2" id="KW-1003">Cell membrane</keyword>
<evidence type="ECO:0000256" key="5">
    <source>
        <dbReference type="ARBA" id="ARBA00023136"/>
    </source>
</evidence>
<comment type="subcellular location">
    <subcellularLocation>
        <location evidence="1">Cell membrane</location>
        <topology evidence="1">Multi-pass membrane protein</topology>
    </subcellularLocation>
</comment>
<keyword evidence="5" id="KW-0472">Membrane</keyword>
<evidence type="ECO:0000256" key="4">
    <source>
        <dbReference type="ARBA" id="ARBA00022989"/>
    </source>
</evidence>
<evidence type="ECO:0000256" key="2">
    <source>
        <dbReference type="ARBA" id="ARBA00022475"/>
    </source>
</evidence>
<sequence>MSVLQQLMRASQPAESTRVHGLPDARWSALEMAFWCVPIAVFFLFPDYLVFGSQVLIVGLFALSLDLVLGYAGIVSLGHAGFFGLGAYTAGLLAAHGWGEPLTGLGAAAIVAALGGFCVSFLVVRGQDLTRLMVTLGIGLMLYEAANKMAFLTGGVDGLSGVTMNNLLGTFEFDLAGRTAYIYSLVVLFAVFVLLRRLVRSPFGLSLRGIQQGPKRMPAIGANVRMRLVVAFTVSAAIAGVAGGLLAQTTQFVGLDSLGFSRSAELLIMLVLGGAGRLYGALIGAAVFMVAQDVLSGINPVYWQFWIGLLLMVIVLFARGGLLGGLEAAVSALKAWRARKGGAA</sequence>
<dbReference type="InterPro" id="IPR043428">
    <property type="entry name" value="LivM-like"/>
</dbReference>
<keyword evidence="3" id="KW-0812">Transmembrane</keyword>
<evidence type="ECO:0000313" key="6">
    <source>
        <dbReference type="EMBL" id="ANJ71706.1"/>
    </source>
</evidence>
<dbReference type="STRING" id="190721.ACS15_0921"/>
<reference evidence="7" key="1">
    <citation type="submission" date="2016-06" db="EMBL/GenBank/DDBJ databases">
        <authorList>
            <person name="Xu Y."/>
            <person name="Nagy A."/>
            <person name="Yan X."/>
            <person name="Kim S.W."/>
            <person name="Haley B."/>
            <person name="Liu N.T."/>
            <person name="Nou X."/>
        </authorList>
    </citation>
    <scope>NUCLEOTIDE SEQUENCE [LARGE SCALE GENOMIC DNA]</scope>
    <source>
        <strain evidence="7">ATCC 49129</strain>
    </source>
</reference>
<keyword evidence="4" id="KW-1133">Transmembrane helix</keyword>
<name>A0A191ZUD6_9RALS</name>
<dbReference type="RefSeq" id="WP_064802211.1">
    <property type="nucleotide sequence ID" value="NZ_CP016022.1"/>
</dbReference>
<organism evidence="6 7">
    <name type="scientific">Ralstonia insidiosa</name>
    <dbReference type="NCBI Taxonomy" id="190721"/>
    <lineage>
        <taxon>Bacteria</taxon>
        <taxon>Pseudomonadati</taxon>
        <taxon>Pseudomonadota</taxon>
        <taxon>Betaproteobacteria</taxon>
        <taxon>Burkholderiales</taxon>
        <taxon>Burkholderiaceae</taxon>
        <taxon>Ralstonia</taxon>
    </lineage>
</organism>
<dbReference type="PANTHER" id="PTHR30482:SF17">
    <property type="entry name" value="ABC TRANSPORTER ATP-BINDING PROTEIN"/>
    <property type="match status" value="1"/>
</dbReference>
<evidence type="ECO:0000256" key="3">
    <source>
        <dbReference type="ARBA" id="ARBA00022692"/>
    </source>
</evidence>
<dbReference type="EMBL" id="CP016022">
    <property type="protein sequence ID" value="ANJ71706.1"/>
    <property type="molecule type" value="Genomic_DNA"/>
</dbReference>
<dbReference type="GO" id="GO:0005886">
    <property type="term" value="C:plasma membrane"/>
    <property type="evidence" value="ECO:0007669"/>
    <property type="project" value="UniProtKB-SubCell"/>
</dbReference>
<dbReference type="OrthoDB" id="3460090at2"/>
<gene>
    <name evidence="6" type="ORF">A9Y76_04110</name>
</gene>
<dbReference type="GO" id="GO:0015658">
    <property type="term" value="F:branched-chain amino acid transmembrane transporter activity"/>
    <property type="evidence" value="ECO:0007669"/>
    <property type="project" value="InterPro"/>
</dbReference>
<dbReference type="InterPro" id="IPR001851">
    <property type="entry name" value="ABC_transp_permease"/>
</dbReference>
<dbReference type="PANTHER" id="PTHR30482">
    <property type="entry name" value="HIGH-AFFINITY BRANCHED-CHAIN AMINO ACID TRANSPORT SYSTEM PERMEASE"/>
    <property type="match status" value="1"/>
</dbReference>
<evidence type="ECO:0000256" key="1">
    <source>
        <dbReference type="ARBA" id="ARBA00004651"/>
    </source>
</evidence>
<dbReference type="Proteomes" id="UP000078572">
    <property type="component" value="Chromosome 1"/>
</dbReference>